<proteinExistence type="predicted"/>
<evidence type="ECO:0000313" key="2">
    <source>
        <dbReference type="Proteomes" id="UP000594638"/>
    </source>
</evidence>
<evidence type="ECO:0000313" key="1">
    <source>
        <dbReference type="EMBL" id="CAA2982453.1"/>
    </source>
</evidence>
<keyword evidence="2" id="KW-1185">Reference proteome</keyword>
<organism evidence="1 2">
    <name type="scientific">Olea europaea subsp. europaea</name>
    <dbReference type="NCBI Taxonomy" id="158383"/>
    <lineage>
        <taxon>Eukaryota</taxon>
        <taxon>Viridiplantae</taxon>
        <taxon>Streptophyta</taxon>
        <taxon>Embryophyta</taxon>
        <taxon>Tracheophyta</taxon>
        <taxon>Spermatophyta</taxon>
        <taxon>Magnoliopsida</taxon>
        <taxon>eudicotyledons</taxon>
        <taxon>Gunneridae</taxon>
        <taxon>Pentapetalae</taxon>
        <taxon>asterids</taxon>
        <taxon>lamiids</taxon>
        <taxon>Lamiales</taxon>
        <taxon>Oleaceae</taxon>
        <taxon>Oleeae</taxon>
        <taxon>Olea</taxon>
    </lineage>
</organism>
<protein>
    <submittedName>
        <fullName evidence="1">Uncharacterized protein</fullName>
    </submittedName>
</protein>
<name>A0A8S0RT30_OLEEU</name>
<dbReference type="EMBL" id="CACTIH010003696">
    <property type="protein sequence ID" value="CAA2982453.1"/>
    <property type="molecule type" value="Genomic_DNA"/>
</dbReference>
<feature type="non-terminal residue" evidence="1">
    <location>
        <position position="1"/>
    </location>
</feature>
<sequence>KKATNEENTNLNKLVTSLSVVERSMAIVHDWVLDDSNAKRGVSPFAGSYDRGECFSVFVDSERTKSAREGNV</sequence>
<dbReference type="Proteomes" id="UP000594638">
    <property type="component" value="Unassembled WGS sequence"/>
</dbReference>
<accession>A0A8S0RT30</accession>
<reference evidence="1 2" key="1">
    <citation type="submission" date="2019-12" db="EMBL/GenBank/DDBJ databases">
        <authorList>
            <person name="Alioto T."/>
            <person name="Alioto T."/>
            <person name="Gomez Garrido J."/>
        </authorList>
    </citation>
    <scope>NUCLEOTIDE SEQUENCE [LARGE SCALE GENOMIC DNA]</scope>
</reference>
<comment type="caution">
    <text evidence="1">The sequence shown here is derived from an EMBL/GenBank/DDBJ whole genome shotgun (WGS) entry which is preliminary data.</text>
</comment>
<dbReference type="AlphaFoldDB" id="A0A8S0RT30"/>
<feature type="non-terminal residue" evidence="1">
    <location>
        <position position="72"/>
    </location>
</feature>
<gene>
    <name evidence="1" type="ORF">OLEA9_A038284</name>
</gene>